<sequence>MLVIFSCKNHASVIMFGDIAQEMIRMMGHSGTVPSAILSPNIPEALEKLKSALENEKIQYLNNIETHEEDEDSEQPVSIFIRAYPFLELLNSAAEGECDVMWDTL</sequence>
<dbReference type="RefSeq" id="WP_337971383.1">
    <property type="nucleotide sequence ID" value="NZ_CP065218.1"/>
</dbReference>
<protein>
    <submittedName>
        <fullName evidence="1">DUF1840 domain-containing protein</fullName>
    </submittedName>
</protein>
<dbReference type="InterPro" id="IPR014991">
    <property type="entry name" value="DUF1840"/>
</dbReference>
<reference evidence="1 2" key="1">
    <citation type="submission" date="2020-11" db="EMBL/GenBank/DDBJ databases">
        <title>Complete and Circularized Genome Assembly of a human isolate of Vibrio navarrensis biotype pommerensis with MiSeq and MinION Sequence Data.</title>
        <authorList>
            <person name="Schwartz K."/>
            <person name="Borowiak M."/>
            <person name="Deneke C."/>
            <person name="Balau V."/>
            <person name="Metelmann C."/>
            <person name="Strauch E."/>
        </authorList>
    </citation>
    <scope>NUCLEOTIDE SEQUENCE [LARGE SCALE GENOMIC DNA]</scope>
    <source>
        <strain evidence="1 2">20-VB00237</strain>
    </source>
</reference>
<dbReference type="AlphaFoldDB" id="A0AAJ4IFS1"/>
<evidence type="ECO:0000313" key="1">
    <source>
        <dbReference type="EMBL" id="QPL56115.1"/>
    </source>
</evidence>
<dbReference type="Proteomes" id="UP000594435">
    <property type="component" value="Chromosome 2"/>
</dbReference>
<dbReference type="EMBL" id="CP065218">
    <property type="protein sequence ID" value="QPL56115.1"/>
    <property type="molecule type" value="Genomic_DNA"/>
</dbReference>
<gene>
    <name evidence="1" type="ORF">I3X05_18605</name>
</gene>
<evidence type="ECO:0000313" key="2">
    <source>
        <dbReference type="Proteomes" id="UP000594435"/>
    </source>
</evidence>
<organism evidence="1 2">
    <name type="scientific">Vibrio navarrensis</name>
    <dbReference type="NCBI Taxonomy" id="29495"/>
    <lineage>
        <taxon>Bacteria</taxon>
        <taxon>Pseudomonadati</taxon>
        <taxon>Pseudomonadota</taxon>
        <taxon>Gammaproteobacteria</taxon>
        <taxon>Vibrionales</taxon>
        <taxon>Vibrionaceae</taxon>
        <taxon>Vibrio</taxon>
    </lineage>
</organism>
<accession>A0AAJ4IFS1</accession>
<dbReference type="Pfam" id="PF08895">
    <property type="entry name" value="DUF1840"/>
    <property type="match status" value="1"/>
</dbReference>
<proteinExistence type="predicted"/>
<name>A0AAJ4IFS1_9VIBR</name>